<dbReference type="InterPro" id="IPR007110">
    <property type="entry name" value="Ig-like_dom"/>
</dbReference>
<evidence type="ECO:0000256" key="26">
    <source>
        <dbReference type="ARBA" id="ARBA00065750"/>
    </source>
</evidence>
<dbReference type="FunFam" id="2.60.40.10:FF:000585">
    <property type="entry name" value="mucosa-associated lymphoid tissue lymphoma translocation protein 1"/>
    <property type="match status" value="1"/>
</dbReference>
<evidence type="ECO:0000256" key="17">
    <source>
        <dbReference type="ARBA" id="ARBA00022859"/>
    </source>
</evidence>
<dbReference type="InterPro" id="IPR011600">
    <property type="entry name" value="Pept_C14_caspase"/>
</dbReference>
<keyword evidence="14" id="KW-0378">Hydrolase</keyword>
<feature type="domain" description="Ig-like" evidence="32">
    <location>
        <begin position="204"/>
        <end position="286"/>
    </location>
</feature>
<evidence type="ECO:0000256" key="22">
    <source>
        <dbReference type="ARBA" id="ARBA00023163"/>
    </source>
</evidence>
<evidence type="ECO:0000256" key="21">
    <source>
        <dbReference type="ARBA" id="ARBA00023157"/>
    </source>
</evidence>
<dbReference type="Gene3D" id="2.60.40.3360">
    <property type="match status" value="1"/>
</dbReference>
<dbReference type="Gene3D" id="3.40.50.1460">
    <property type="match status" value="1"/>
</dbReference>
<feature type="domain" description="C2H2-type" evidence="30">
    <location>
        <begin position="1567"/>
        <end position="1594"/>
    </location>
</feature>
<protein>
    <recommendedName>
        <fullName evidence="27">Paracaspase</fullName>
    </recommendedName>
</protein>
<dbReference type="PROSITE" id="PS50157">
    <property type="entry name" value="ZINC_FINGER_C2H2_2"/>
    <property type="match status" value="10"/>
</dbReference>
<keyword evidence="17" id="KW-0391">Immunity</keyword>
<dbReference type="GO" id="GO:0008270">
    <property type="term" value="F:zinc ion binding"/>
    <property type="evidence" value="ECO:0007669"/>
    <property type="project" value="UniProtKB-KW"/>
</dbReference>
<evidence type="ECO:0000256" key="19">
    <source>
        <dbReference type="ARBA" id="ARBA00023015"/>
    </source>
</evidence>
<dbReference type="GO" id="GO:0006508">
    <property type="term" value="P:proteolysis"/>
    <property type="evidence" value="ECO:0007669"/>
    <property type="project" value="UniProtKB-KW"/>
</dbReference>
<dbReference type="SUPFAM" id="SSF52129">
    <property type="entry name" value="Caspase-like"/>
    <property type="match status" value="1"/>
</dbReference>
<dbReference type="Pfam" id="PF13927">
    <property type="entry name" value="Ig_3"/>
    <property type="match status" value="1"/>
</dbReference>
<keyword evidence="6" id="KW-0963">Cytoplasm</keyword>
<keyword evidence="21" id="KW-1015">Disulfide bond</keyword>
<dbReference type="GO" id="GO:0050852">
    <property type="term" value="P:T cell receptor signaling pathway"/>
    <property type="evidence" value="ECO:0007669"/>
    <property type="project" value="UniProtKB-ARBA"/>
</dbReference>
<organism evidence="33 34">
    <name type="scientific">Zosterops borbonicus</name>
    <dbReference type="NCBI Taxonomy" id="364589"/>
    <lineage>
        <taxon>Eukaryota</taxon>
        <taxon>Metazoa</taxon>
        <taxon>Chordata</taxon>
        <taxon>Craniata</taxon>
        <taxon>Vertebrata</taxon>
        <taxon>Euteleostomi</taxon>
        <taxon>Archelosauria</taxon>
        <taxon>Archosauria</taxon>
        <taxon>Dinosauria</taxon>
        <taxon>Saurischia</taxon>
        <taxon>Theropoda</taxon>
        <taxon>Coelurosauria</taxon>
        <taxon>Aves</taxon>
        <taxon>Neognathae</taxon>
        <taxon>Neoaves</taxon>
        <taxon>Telluraves</taxon>
        <taxon>Australaves</taxon>
        <taxon>Passeriformes</taxon>
        <taxon>Sylvioidea</taxon>
        <taxon>Zosteropidae</taxon>
        <taxon>Zosterops</taxon>
    </lineage>
</organism>
<evidence type="ECO:0000256" key="27">
    <source>
        <dbReference type="ARBA" id="ARBA00076324"/>
    </source>
</evidence>
<evidence type="ECO:0000256" key="9">
    <source>
        <dbReference type="ARBA" id="ARBA00022670"/>
    </source>
</evidence>
<feature type="region of interest" description="Disordered" evidence="29">
    <location>
        <begin position="891"/>
        <end position="938"/>
    </location>
</feature>
<comment type="caution">
    <text evidence="33">The sequence shown here is derived from an EMBL/GenBank/DDBJ whole genome shotgun (WGS) entry which is preliminary data.</text>
</comment>
<evidence type="ECO:0000256" key="8">
    <source>
        <dbReference type="ARBA" id="ARBA00022553"/>
    </source>
</evidence>
<dbReference type="SUPFAM" id="SSF47986">
    <property type="entry name" value="DEATH domain"/>
    <property type="match status" value="1"/>
</dbReference>
<dbReference type="SUPFAM" id="SSF57667">
    <property type="entry name" value="beta-beta-alpha zinc fingers"/>
    <property type="match status" value="3"/>
</dbReference>
<evidence type="ECO:0000259" key="32">
    <source>
        <dbReference type="PROSITE" id="PS50835"/>
    </source>
</evidence>
<feature type="domain" description="C2H2-type" evidence="30">
    <location>
        <begin position="2047"/>
        <end position="2069"/>
    </location>
</feature>
<dbReference type="Pfam" id="PF25412">
    <property type="entry name" value="zf-C2H2_ZNF592"/>
    <property type="match status" value="1"/>
</dbReference>
<dbReference type="FunFam" id="2.60.40.10:FF:000492">
    <property type="entry name" value="Mucosa-associated lymphoid tissue lymphoma translocation protein 1"/>
    <property type="match status" value="1"/>
</dbReference>
<feature type="domain" description="C2H2-type" evidence="30">
    <location>
        <begin position="1654"/>
        <end position="1682"/>
    </location>
</feature>
<keyword evidence="7" id="KW-1017">Isopeptide bond</keyword>
<dbReference type="Pfam" id="PF13895">
    <property type="entry name" value="Ig_2"/>
    <property type="match status" value="1"/>
</dbReference>
<feature type="compositionally biased region" description="Low complexity" evidence="29">
    <location>
        <begin position="1124"/>
        <end position="1141"/>
    </location>
</feature>
<evidence type="ECO:0000256" key="3">
    <source>
        <dbReference type="ARBA" id="ARBA00004556"/>
    </source>
</evidence>
<feature type="domain" description="C2H2-type" evidence="30">
    <location>
        <begin position="1538"/>
        <end position="1568"/>
    </location>
</feature>
<gene>
    <name evidence="33" type="ORF">HGM15179_007643</name>
</gene>
<keyword evidence="8" id="KW-0597">Phosphoprotein</keyword>
<feature type="domain" description="C2H2-type" evidence="30">
    <location>
        <begin position="1986"/>
        <end position="2014"/>
    </location>
</feature>
<keyword evidence="11" id="KW-0677">Repeat</keyword>
<feature type="compositionally biased region" description="Basic and acidic residues" evidence="29">
    <location>
        <begin position="891"/>
        <end position="900"/>
    </location>
</feature>
<dbReference type="SMART" id="SM00409">
    <property type="entry name" value="IG"/>
    <property type="match status" value="2"/>
</dbReference>
<dbReference type="GO" id="GO:0048471">
    <property type="term" value="C:perinuclear region of cytoplasm"/>
    <property type="evidence" value="ECO:0007669"/>
    <property type="project" value="UniProtKB-SubCell"/>
</dbReference>
<dbReference type="Pfam" id="PF13912">
    <property type="entry name" value="zf-C2H2_6"/>
    <property type="match status" value="1"/>
</dbReference>
<feature type="domain" description="C2H2-type" evidence="30">
    <location>
        <begin position="1808"/>
        <end position="1836"/>
    </location>
</feature>
<evidence type="ECO:0000313" key="33">
    <source>
        <dbReference type="EMBL" id="TRZ19477.1"/>
    </source>
</evidence>
<dbReference type="PROSITE" id="PS50208">
    <property type="entry name" value="CASPASE_P20"/>
    <property type="match status" value="1"/>
</dbReference>
<dbReference type="FunFam" id="2.60.40.3360:FF:000001">
    <property type="entry name" value="Mucosa-associated lymphoid tissue lymphoma translocation protein 1"/>
    <property type="match status" value="1"/>
</dbReference>
<dbReference type="InterPro" id="IPR011029">
    <property type="entry name" value="DEATH-like_dom_sf"/>
</dbReference>
<dbReference type="SMART" id="SM00408">
    <property type="entry name" value="IGc2"/>
    <property type="match status" value="2"/>
</dbReference>
<dbReference type="Gene3D" id="3.30.160.60">
    <property type="entry name" value="Classic Zinc Finger"/>
    <property type="match status" value="6"/>
</dbReference>
<dbReference type="InterPro" id="IPR041077">
    <property type="entry name" value="MALT1_Ig"/>
</dbReference>
<keyword evidence="34" id="KW-1185">Reference proteome</keyword>
<dbReference type="Gene3D" id="2.60.40.10">
    <property type="entry name" value="Immunoglobulins"/>
    <property type="match status" value="2"/>
</dbReference>
<feature type="compositionally biased region" description="Polar residues" evidence="29">
    <location>
        <begin position="2017"/>
        <end position="2026"/>
    </location>
</feature>
<evidence type="ECO:0000256" key="13">
    <source>
        <dbReference type="ARBA" id="ARBA00022786"/>
    </source>
</evidence>
<keyword evidence="24" id="KW-0393">Immunoglobulin domain</keyword>
<feature type="domain" description="C2H2-type" evidence="30">
    <location>
        <begin position="1720"/>
        <end position="1748"/>
    </location>
</feature>
<comment type="subcellular location">
    <subcellularLocation>
        <location evidence="3">Cytoplasm</location>
        <location evidence="3">Perinuclear region</location>
    </subcellularLocation>
    <subcellularLocation>
        <location evidence="2">Nucleus</location>
    </subcellularLocation>
</comment>
<comment type="similarity">
    <text evidence="4">Belongs to the krueppel C2H2-type zinc-finger protein family.</text>
</comment>
<evidence type="ECO:0000259" key="31">
    <source>
        <dbReference type="PROSITE" id="PS50208"/>
    </source>
</evidence>
<dbReference type="Pfam" id="PF00656">
    <property type="entry name" value="Peptidase_C14"/>
    <property type="match status" value="1"/>
</dbReference>
<dbReference type="GO" id="GO:0002699">
    <property type="term" value="P:positive regulation of immune effector process"/>
    <property type="evidence" value="ECO:0007669"/>
    <property type="project" value="UniProtKB-ARBA"/>
</dbReference>
<evidence type="ECO:0000256" key="1">
    <source>
        <dbReference type="ARBA" id="ARBA00003767"/>
    </source>
</evidence>
<dbReference type="GO" id="GO:0032991">
    <property type="term" value="C:protein-containing complex"/>
    <property type="evidence" value="ECO:0007669"/>
    <property type="project" value="UniProtKB-ARBA"/>
</dbReference>
<dbReference type="PROSITE" id="PS50835">
    <property type="entry name" value="IG_LIKE"/>
    <property type="match status" value="2"/>
</dbReference>
<dbReference type="SMART" id="SM00355">
    <property type="entry name" value="ZnF_C2H2"/>
    <property type="match status" value="15"/>
</dbReference>
<dbReference type="InterPro" id="IPR041697">
    <property type="entry name" value="Znf-C2H2_11"/>
</dbReference>
<evidence type="ECO:0000256" key="28">
    <source>
        <dbReference type="PROSITE-ProRule" id="PRU00042"/>
    </source>
</evidence>
<dbReference type="GO" id="GO:0009966">
    <property type="term" value="P:regulation of signal transduction"/>
    <property type="evidence" value="ECO:0007669"/>
    <property type="project" value="UniProtKB-ARBA"/>
</dbReference>
<keyword evidence="18" id="KW-0007">Acetylation</keyword>
<dbReference type="InterPro" id="IPR013783">
    <property type="entry name" value="Ig-like_fold"/>
</dbReference>
<dbReference type="PANTHER" id="PTHR47222">
    <property type="entry name" value="ZINC FINGER PROTEIN 532-RELATED"/>
    <property type="match status" value="1"/>
</dbReference>
<evidence type="ECO:0000256" key="14">
    <source>
        <dbReference type="ARBA" id="ARBA00022801"/>
    </source>
</evidence>
<dbReference type="InterPro" id="IPR045914">
    <property type="entry name" value="Zn532-like"/>
</dbReference>
<feature type="region of interest" description="Disordered" evidence="29">
    <location>
        <begin position="1069"/>
        <end position="1153"/>
    </location>
</feature>
<dbReference type="GO" id="GO:0005829">
    <property type="term" value="C:cytosol"/>
    <property type="evidence" value="ECO:0007669"/>
    <property type="project" value="UniProtKB-ARBA"/>
</dbReference>
<dbReference type="Gene3D" id="1.10.533.10">
    <property type="entry name" value="Death Domain, Fas"/>
    <property type="match status" value="1"/>
</dbReference>
<dbReference type="SUPFAM" id="SSF48726">
    <property type="entry name" value="Immunoglobulin"/>
    <property type="match status" value="2"/>
</dbReference>
<dbReference type="InterPro" id="IPR057356">
    <property type="entry name" value="Znf-C2H2_ZNF592"/>
</dbReference>
<keyword evidence="12 28" id="KW-0863">Zinc-finger</keyword>
<evidence type="ECO:0000256" key="16">
    <source>
        <dbReference type="ARBA" id="ARBA00022843"/>
    </source>
</evidence>
<feature type="domain" description="C2H2-type" evidence="30">
    <location>
        <begin position="1689"/>
        <end position="1716"/>
    </location>
</feature>
<dbReference type="GO" id="GO:0004197">
    <property type="term" value="F:cysteine-type endopeptidase activity"/>
    <property type="evidence" value="ECO:0007669"/>
    <property type="project" value="InterPro"/>
</dbReference>
<proteinExistence type="inferred from homology"/>
<dbReference type="InterPro" id="IPR033540">
    <property type="entry name" value="MALT1_IG-like_dom_sf"/>
</dbReference>
<dbReference type="InterPro" id="IPR013087">
    <property type="entry name" value="Znf_C2H2_type"/>
</dbReference>
<dbReference type="InterPro" id="IPR036179">
    <property type="entry name" value="Ig-like_dom_sf"/>
</dbReference>
<feature type="domain" description="C2H2-type" evidence="30">
    <location>
        <begin position="1402"/>
        <end position="1420"/>
    </location>
</feature>
<dbReference type="Proteomes" id="UP000796761">
    <property type="component" value="Unassembled WGS sequence"/>
</dbReference>
<evidence type="ECO:0000256" key="7">
    <source>
        <dbReference type="ARBA" id="ARBA00022499"/>
    </source>
</evidence>
<evidence type="ECO:0000256" key="5">
    <source>
        <dbReference type="ARBA" id="ARBA00009005"/>
    </source>
</evidence>
<accession>A0A8K1GK39</accession>
<keyword evidence="20" id="KW-0238">DNA-binding</keyword>
<feature type="compositionally biased region" description="Acidic residues" evidence="29">
    <location>
        <begin position="922"/>
        <end position="937"/>
    </location>
</feature>
<feature type="compositionally biased region" description="Basic and acidic residues" evidence="29">
    <location>
        <begin position="1773"/>
        <end position="1802"/>
    </location>
</feature>
<feature type="domain" description="Ig-like" evidence="32">
    <location>
        <begin position="108"/>
        <end position="182"/>
    </location>
</feature>
<dbReference type="GO" id="GO:0002824">
    <property type="term" value="P:positive regulation of adaptive immune response based on somatic recombination of immune receptors built from immunoglobulin superfamily domains"/>
    <property type="evidence" value="ECO:0007669"/>
    <property type="project" value="UniProtKB-ARBA"/>
</dbReference>
<comment type="function">
    <text evidence="25">Protease that enhances BCL10-induced activation: acts via formation of CBM complexes that channel adaptive and innate immune signaling downstream of CARD domain-containing proteins (CARD9, CARD11 and CARD14) to activate NF-kappa-B and MAP kinase p38 pathways which stimulate expression of genes encoding pro-inflammatory cytokines and chemokines. Mediates BCL10 cleavage: MALT1-dependent BCL10 cleavage plays an important role in T-cell antigen receptor-induced integrin adhesion. Involved in the induction of T helper 17 cells (Th17) differentiation. Cleaves RC3H1 and ZC3H12A in response to T-cell receptor (TCR) stimulation which releases their cooperatively repressed targets to promote Th17 cell differentiation. Also mediates cleavage of N4BP1 in T-cells following TCR-mediated activation, leading to N4BP1 inactivation. May also have ubiquitin ligase activity: binds to TRAF6, inducing TRAF6 oligomerization and activation of its ligase activity.</text>
</comment>
<dbReference type="InterPro" id="IPR003598">
    <property type="entry name" value="Ig_sub2"/>
</dbReference>
<keyword evidence="13" id="KW-0833">Ubl conjugation pathway</keyword>
<comment type="similarity">
    <text evidence="5">Belongs to the peptidase C14B family.</text>
</comment>
<keyword evidence="16" id="KW-0832">Ubl conjugation</keyword>
<reference evidence="33" key="1">
    <citation type="submission" date="2019-04" db="EMBL/GenBank/DDBJ databases">
        <title>Genome assembly of Zosterops borbonicus 15179.</title>
        <authorList>
            <person name="Leroy T."/>
            <person name="Anselmetti Y."/>
            <person name="Tilak M.-K."/>
            <person name="Nabholz B."/>
        </authorList>
    </citation>
    <scope>NUCLEOTIDE SEQUENCE</scope>
    <source>
        <strain evidence="33">HGM_15179</strain>
        <tissue evidence="33">Muscle</tissue>
    </source>
</reference>
<evidence type="ECO:0000256" key="20">
    <source>
        <dbReference type="ARBA" id="ARBA00023125"/>
    </source>
</evidence>
<feature type="region of interest" description="Disordered" evidence="29">
    <location>
        <begin position="1171"/>
        <end position="1190"/>
    </location>
</feature>
<comment type="function">
    <text evidence="1">May be involved in transcriptional regulation.</text>
</comment>
<feature type="region of interest" description="Disordered" evidence="29">
    <location>
        <begin position="1750"/>
        <end position="1805"/>
    </location>
</feature>
<feature type="domain" description="C2H2-type" evidence="30">
    <location>
        <begin position="1838"/>
        <end position="1866"/>
    </location>
</feature>
<evidence type="ECO:0000256" key="15">
    <source>
        <dbReference type="ARBA" id="ARBA00022833"/>
    </source>
</evidence>
<keyword evidence="15" id="KW-0862">Zinc</keyword>
<dbReference type="InterPro" id="IPR029030">
    <property type="entry name" value="Caspase-like_dom_sf"/>
</dbReference>
<evidence type="ECO:0000259" key="30">
    <source>
        <dbReference type="PROSITE" id="PS50157"/>
    </source>
</evidence>
<dbReference type="OrthoDB" id="8856548at2759"/>
<name>A0A8K1GK39_9PASS</name>
<dbReference type="GO" id="GO:0003677">
    <property type="term" value="F:DNA binding"/>
    <property type="evidence" value="ECO:0007669"/>
    <property type="project" value="UniProtKB-KW"/>
</dbReference>
<keyword evidence="19" id="KW-0805">Transcription regulation</keyword>
<keyword evidence="22" id="KW-0804">Transcription</keyword>
<feature type="domain" description="Caspase family p20" evidence="31">
    <location>
        <begin position="322"/>
        <end position="400"/>
    </location>
</feature>
<dbReference type="PROSITE" id="PS00028">
    <property type="entry name" value="ZINC_FINGER_C2H2_1"/>
    <property type="match status" value="9"/>
</dbReference>
<dbReference type="InterPro" id="IPR003599">
    <property type="entry name" value="Ig_sub"/>
</dbReference>
<feature type="compositionally biased region" description="Polar residues" evidence="29">
    <location>
        <begin position="1760"/>
        <end position="1772"/>
    </location>
</feature>
<dbReference type="FunFam" id="1.10.533.10:FF:000039">
    <property type="entry name" value="Mucosa-associated lymphoid tissue lymphoma translocation protein 1"/>
    <property type="match status" value="1"/>
</dbReference>
<dbReference type="EMBL" id="SWJQ01000182">
    <property type="protein sequence ID" value="TRZ19477.1"/>
    <property type="molecule type" value="Genomic_DNA"/>
</dbReference>
<evidence type="ECO:0000256" key="12">
    <source>
        <dbReference type="ARBA" id="ARBA00022771"/>
    </source>
</evidence>
<sequence length="2084" mass="229510">MERGAAGPLPLSRLAGPLLRRLSELLDRAAPGKGWRELAQRAGRRGTVRLSPLDLEQCSLQVLEAEGSPSWSLLKLLGDRGCTVVELAESLQALEHTEALRCLSYSGIKIVVQPDSQAVLSGQVVKLCCWAAGHPFVHYQWFKQEKEVPHGNSPELVLSPVSVQDSGFYICRVNSESSFIFSQWAHLEVRELQDTPHGRLMGLPENKLCICNQPQPQNLTVGDALVLECGAVGNPIPHYQWFRNGFPLANGSKNVYTVTDVDVGHQGTYWCHVFNDREDEDSKKVEVIIGRRAMAVECTEEDLSDLQESDPQEESSHRPLATDKVALLIGNMSYWNHPQLKAPMVDVYELTSLLRQLDFKVVSLLDLTESEMRNAVDEFLLLLDKGVYGLLYYAGHGYENYGNSFMVPIDAPNPYRSANCLCVQNILRLMQEKQTGLNVFLLDMCRKRNEYDDTILILDALKVTANIVFGYATCQGAEAFEIQQLGLANGIFMKFLKDRLLEDKKVTVLLDEVAEDMGKCPLTKGKQALEIRSSLSERRALTDPVQRSTSSAESLARNLQWAKAHELPESMSLEFQCGVQIQLGFAAEFSNVMIIYTRIVKKPPEITACRAHITDFPLDLDVDPKEANKGTPEETGSYLVSKDLPKHCLYTRLSSLQKLREHLIFTVCLHYEYSGIEDTMDERKEINVGKPLIAKLGLHHGFKTKNCPQTCCMPGYPFQNPEESSPEAAEYYIPSRCQHSSCPGGDESDVLFPAGDAKDQHGKYECLKDSLAMLATNQQDLLAIKYMAMGDMKTPDFDDLLAAFDIPDMVDPKAAIESGHDDHESHIKQNAHTDEDSHVPSSSDVGVSVIVKNVRTIDSSEGLDKDGHHATGNSLHNGFLTSAALESYSKDEGKSLKDDGSASETTLKDSAFNQFSPISSAEEFDDDERIEVDDPPDKEEMRANFRANVLAGSLSQQEYDKLKALGGENLIKSGIAVSSSIDKNKTAKRETETNSMNLGVYESFKTRKTEDKLLKDNSEKLLENRVLDGKLSTEKCDTNLASISQSKAKSSAKLSSCIAAIAALSAKKAATDSSKDLQSNLGESSPLPKDMSESPQAIEKSPESQSLIDGAKKPSVKPPDSPRSVSSENSSKGSPSSPAGSTPAIPKVRIKTIKTSSGEIKRTVTRVLPDVDLDSGKKPEQSASMVTSMTSLLSSPTSAAVLSSPPRAPLQSSVVTNAVGSAELAPKQVTIKPVATAFLPVSAVKTAGSQVINLKLANNTTVKATVISAASVQSASSAIIKAANAIQQQTVVVPASSLASAKLVPKTVHLANLNLLPQGAQTTSELRQVLTKPQQQIKQAIISAAASQPSKKVSRVQVVSSLQSSVVEAFNKVLSSVNPVPVYIPNLSPPANAGITLPTRGYKCLECGDSFALEKSLTQHYDRRSVRIEVTCNHCTKNLVFYNKCSLLSHARGHKEKGVVMQCSHLILKPVPADQMIASPSSNTAAAVLQSPGGAGTHSVTKIQTGLTGTVISAPASSPVIPAMPLDEDPSKLCRHSLKCLECNEVFQDETSLATHFQQAADTSGQKTCNICQMLLPNQCSFASHQRIHQHKSPYTCPECGAICRSVHFQTHVTKNCLHYTRRVGFRCVHCNVVYSDVAALKSHIQGCHCEVFYKCPICPMAFKSAPSTHSHAYTQHPGIKIGEPKIIYKCSMCDTVFTLQPLLYRHFDQHIENQKVSVFKCPDCSLLYAQKQLMMDHIKSMHGTLKSVEGPPNLGINLPLSTKPTTQNSASHNKDDTKSVNGTEKLEKKSPSPIKKAEPKKVSSPGWTCWECDRLFTQRDVYITHMRKEHGKQMKKHPCRQCDKSFSSSHSLCRHNRIKHKGIRKVYTCSHCPDSRRTFTKRLMLEKHIQLMHGIKDPDVKEMTESTNMEEREVKEDTKVPSPKRKLEEPVMEFRPPRGAITQPLKKLKINVFKVHKCAVCGFTTENLLQFHEHIPQHKSDGSSYQCRECGLCYTSHVSLSRHLFIVHKLKEPQPVSKQNGSGEDNQQENKPNHEDDSSDSAASDRRCKVCAKTFETEAALNTHMRTHGMAFIKSKRMSSADK</sequence>
<evidence type="ECO:0000256" key="25">
    <source>
        <dbReference type="ARBA" id="ARBA00056630"/>
    </source>
</evidence>
<feature type="region of interest" description="Disordered" evidence="29">
    <location>
        <begin position="2012"/>
        <end position="2045"/>
    </location>
</feature>
<dbReference type="FunFam" id="3.30.160.60:FF:000797">
    <property type="entry name" value="zinc finger protein 592 isoform X1"/>
    <property type="match status" value="1"/>
</dbReference>
<evidence type="ECO:0000256" key="11">
    <source>
        <dbReference type="ARBA" id="ARBA00022737"/>
    </source>
</evidence>
<dbReference type="PANTHER" id="PTHR47222:SF3">
    <property type="entry name" value="ZINC FINGER PROTEIN 532"/>
    <property type="match status" value="1"/>
</dbReference>
<dbReference type="Pfam" id="PF16622">
    <property type="entry name" value="zf-C2H2_11"/>
    <property type="match status" value="1"/>
</dbReference>
<evidence type="ECO:0000313" key="34">
    <source>
        <dbReference type="Proteomes" id="UP000796761"/>
    </source>
</evidence>
<evidence type="ECO:0000256" key="18">
    <source>
        <dbReference type="ARBA" id="ARBA00022990"/>
    </source>
</evidence>
<evidence type="ECO:0000256" key="23">
    <source>
        <dbReference type="ARBA" id="ARBA00023242"/>
    </source>
</evidence>
<evidence type="ECO:0000256" key="4">
    <source>
        <dbReference type="ARBA" id="ARBA00006991"/>
    </source>
</evidence>
<evidence type="ECO:0000256" key="10">
    <source>
        <dbReference type="ARBA" id="ARBA00022723"/>
    </source>
</evidence>
<evidence type="ECO:0000256" key="24">
    <source>
        <dbReference type="ARBA" id="ARBA00023319"/>
    </source>
</evidence>
<keyword evidence="10" id="KW-0479">Metal-binding</keyword>
<evidence type="ECO:0000256" key="6">
    <source>
        <dbReference type="ARBA" id="ARBA00022490"/>
    </source>
</evidence>
<dbReference type="GO" id="GO:0051240">
    <property type="term" value="P:positive regulation of multicellular organismal process"/>
    <property type="evidence" value="ECO:0007669"/>
    <property type="project" value="UniProtKB-ARBA"/>
</dbReference>
<keyword evidence="9" id="KW-0645">Protease</keyword>
<evidence type="ECO:0000256" key="2">
    <source>
        <dbReference type="ARBA" id="ARBA00004123"/>
    </source>
</evidence>
<dbReference type="InterPro" id="IPR001309">
    <property type="entry name" value="Pept_C14_p20"/>
</dbReference>
<comment type="subunit">
    <text evidence="26">Homooligomer; forms oligomers which bind to TRAF6. Forms a complex with CARD14 and MALT1; resulting in the formation of a CBM (CARD14-BCL10-MALT1) complex. Forms a complex with CARD11 and MALT1; resulting in the formation of a CBM (CARD11-BCL10-MALT1) complex. Forms a complex with CARD9 and MALT1; resulting in the formation of a CBM (CARD9-BCL10-MALT1) complex.</text>
</comment>
<dbReference type="InterPro" id="IPR036236">
    <property type="entry name" value="Znf_C2H2_sf"/>
</dbReference>
<dbReference type="GO" id="GO:0005634">
    <property type="term" value="C:nucleus"/>
    <property type="evidence" value="ECO:0007669"/>
    <property type="project" value="UniProtKB-SubCell"/>
</dbReference>
<dbReference type="FunFam" id="3.30.160.60:FF:001446">
    <property type="entry name" value="Zinc finger protein 532"/>
    <property type="match status" value="1"/>
</dbReference>
<dbReference type="CDD" id="cd00096">
    <property type="entry name" value="Ig"/>
    <property type="match status" value="2"/>
</dbReference>
<dbReference type="FunFam" id="3.40.50.1460:FF:000004">
    <property type="entry name" value="Mucosa-associated lymphoid tissue lymphoma translocation protein 1"/>
    <property type="match status" value="1"/>
</dbReference>
<keyword evidence="23" id="KW-0539">Nucleus</keyword>
<feature type="region of interest" description="Disordered" evidence="29">
    <location>
        <begin position="1907"/>
        <end position="1927"/>
    </location>
</feature>
<evidence type="ECO:0000256" key="29">
    <source>
        <dbReference type="SAM" id="MobiDB-lite"/>
    </source>
</evidence>
<dbReference type="Pfam" id="PF18703">
    <property type="entry name" value="MALT1_Ig"/>
    <property type="match status" value="1"/>
</dbReference>